<protein>
    <submittedName>
        <fullName evidence="2">Glucokinase</fullName>
        <ecNumber evidence="2">2.7.1.2</ecNumber>
    </submittedName>
</protein>
<evidence type="ECO:0000256" key="1">
    <source>
        <dbReference type="ARBA" id="ARBA00006479"/>
    </source>
</evidence>
<dbReference type="PANTHER" id="PTHR18964:SF149">
    <property type="entry name" value="BIFUNCTIONAL UDP-N-ACETYLGLUCOSAMINE 2-EPIMERASE_N-ACETYLMANNOSAMINE KINASE"/>
    <property type="match status" value="1"/>
</dbReference>
<proteinExistence type="inferred from homology"/>
<sequence length="315" mass="31848">MTSRAEILAVAEGLSLGAGPAALAVDVGGTGMKAALFDAGGRIVDARTAPTPECTHSAATEVMDVIAGFHSAFADEHRDHPVTEAAVVIPGIVDEASGIGILSANLGWRNVAFRELLNERLNLDVTLSHDVRAAGRAEFDLVEDTPADAVMITIGTGIAAAIRVGGRLISSGGYAGEVGFTEVAVDTAEGLFRGPIEHIASASSIAKRYSQRSGTEVAGSLDVLDAVHAGDPIAHQVFAEAVEALAAMCAQIAAVVAPATIVLGGGLSGADELLDGVAAGLESRLDVHRMPSVRRAGLGPVAGLIGAGLLTRDVA</sequence>
<dbReference type="SUPFAM" id="SSF53067">
    <property type="entry name" value="Actin-like ATPase domain"/>
    <property type="match status" value="1"/>
</dbReference>
<dbReference type="Pfam" id="PF00480">
    <property type="entry name" value="ROK"/>
    <property type="match status" value="1"/>
</dbReference>
<dbReference type="PANTHER" id="PTHR18964">
    <property type="entry name" value="ROK (REPRESSOR, ORF, KINASE) FAMILY"/>
    <property type="match status" value="1"/>
</dbReference>
<organism evidence="2 3">
    <name type="scientific">Brevibacterium marinum</name>
    <dbReference type="NCBI Taxonomy" id="418643"/>
    <lineage>
        <taxon>Bacteria</taxon>
        <taxon>Bacillati</taxon>
        <taxon>Actinomycetota</taxon>
        <taxon>Actinomycetes</taxon>
        <taxon>Micrococcales</taxon>
        <taxon>Brevibacteriaceae</taxon>
        <taxon>Brevibacterium</taxon>
    </lineage>
</organism>
<evidence type="ECO:0000313" key="2">
    <source>
        <dbReference type="EMBL" id="NJC55845.1"/>
    </source>
</evidence>
<dbReference type="Gene3D" id="3.30.420.40">
    <property type="match status" value="2"/>
</dbReference>
<accession>A0A846RWL7</accession>
<gene>
    <name evidence="2" type="ORF">BKA07_000880</name>
</gene>
<dbReference type="EC" id="2.7.1.2" evidence="2"/>
<dbReference type="AlphaFoldDB" id="A0A846RWL7"/>
<keyword evidence="2" id="KW-0808">Transferase</keyword>
<comment type="caution">
    <text evidence="2">The sequence shown here is derived from an EMBL/GenBank/DDBJ whole genome shotgun (WGS) entry which is preliminary data.</text>
</comment>
<dbReference type="InterPro" id="IPR000600">
    <property type="entry name" value="ROK"/>
</dbReference>
<dbReference type="RefSeq" id="WP_167949811.1">
    <property type="nucleotide sequence ID" value="NZ_BAAAPQ010000026.1"/>
</dbReference>
<comment type="similarity">
    <text evidence="1">Belongs to the ROK (NagC/XylR) family.</text>
</comment>
<keyword evidence="3" id="KW-1185">Reference proteome</keyword>
<dbReference type="Proteomes" id="UP000576792">
    <property type="component" value="Unassembled WGS sequence"/>
</dbReference>
<evidence type="ECO:0000313" key="3">
    <source>
        <dbReference type="Proteomes" id="UP000576792"/>
    </source>
</evidence>
<dbReference type="InterPro" id="IPR043129">
    <property type="entry name" value="ATPase_NBD"/>
</dbReference>
<dbReference type="EMBL" id="JAATJN010000001">
    <property type="protein sequence ID" value="NJC55845.1"/>
    <property type="molecule type" value="Genomic_DNA"/>
</dbReference>
<keyword evidence="2" id="KW-0418">Kinase</keyword>
<name>A0A846RWL7_9MICO</name>
<dbReference type="GO" id="GO:0004340">
    <property type="term" value="F:glucokinase activity"/>
    <property type="evidence" value="ECO:0007669"/>
    <property type="project" value="UniProtKB-EC"/>
</dbReference>
<reference evidence="2 3" key="1">
    <citation type="submission" date="2020-03" db="EMBL/GenBank/DDBJ databases">
        <title>Sequencing the genomes of 1000 actinobacteria strains.</title>
        <authorList>
            <person name="Klenk H.-P."/>
        </authorList>
    </citation>
    <scope>NUCLEOTIDE SEQUENCE [LARGE SCALE GENOMIC DNA]</scope>
    <source>
        <strain evidence="2 3">DSM 18964</strain>
    </source>
</reference>